<dbReference type="EMBL" id="LGTZ01000782">
    <property type="protein sequence ID" value="OJD23484.1"/>
    <property type="molecule type" value="Genomic_DNA"/>
</dbReference>
<protein>
    <submittedName>
        <fullName evidence="2">Uncharacterized protein</fullName>
    </submittedName>
</protein>
<dbReference type="STRING" id="1658174.A0A1J9R650"/>
<dbReference type="Proteomes" id="UP000242791">
    <property type="component" value="Unassembled WGS sequence"/>
</dbReference>
<feature type="region of interest" description="Disordered" evidence="1">
    <location>
        <begin position="72"/>
        <end position="127"/>
    </location>
</feature>
<reference evidence="2 3" key="1">
    <citation type="submission" date="2015-08" db="EMBL/GenBank/DDBJ databases">
        <title>Emmonsia species relationships and genome sequence.</title>
        <authorList>
            <person name="Cuomo C.A."/>
            <person name="Schwartz I.S."/>
            <person name="Kenyon C."/>
            <person name="De Hoog G.S."/>
            <person name="Govender N.P."/>
            <person name="Botha A."/>
            <person name="Moreno L."/>
            <person name="De Vries M."/>
            <person name="Munoz J.F."/>
            <person name="Stielow J.B."/>
        </authorList>
    </citation>
    <scope>NUCLEOTIDE SEQUENCE [LARGE SCALE GENOMIC DNA]</scope>
    <source>
        <strain evidence="2 3">EI222</strain>
    </source>
</reference>
<name>A0A1J9R650_9EURO</name>
<evidence type="ECO:0000313" key="2">
    <source>
        <dbReference type="EMBL" id="OJD23484.1"/>
    </source>
</evidence>
<evidence type="ECO:0000256" key="1">
    <source>
        <dbReference type="SAM" id="MobiDB-lite"/>
    </source>
</evidence>
<proteinExistence type="predicted"/>
<evidence type="ECO:0000313" key="3">
    <source>
        <dbReference type="Proteomes" id="UP000242791"/>
    </source>
</evidence>
<feature type="compositionally biased region" description="Basic and acidic residues" evidence="1">
    <location>
        <begin position="115"/>
        <end position="125"/>
    </location>
</feature>
<gene>
    <name evidence="2" type="ORF">ACJ73_05158</name>
</gene>
<organism evidence="2 3">
    <name type="scientific">Blastomyces percursus</name>
    <dbReference type="NCBI Taxonomy" id="1658174"/>
    <lineage>
        <taxon>Eukaryota</taxon>
        <taxon>Fungi</taxon>
        <taxon>Dikarya</taxon>
        <taxon>Ascomycota</taxon>
        <taxon>Pezizomycotina</taxon>
        <taxon>Eurotiomycetes</taxon>
        <taxon>Eurotiomycetidae</taxon>
        <taxon>Onygenales</taxon>
        <taxon>Ajellomycetaceae</taxon>
        <taxon>Blastomyces</taxon>
    </lineage>
</organism>
<dbReference type="VEuPathDB" id="FungiDB:ACJ73_05158"/>
<sequence length="142" mass="15403">MAAVNPVTDHQSSHLLTFFVNSSRRRSNAHEADAPQGPAPLWALLPCGRFSPVGAPPLWALLPCGRFSPVGASPLWASSDDERGDGNHTDNERTGDERSDDGSTQNQSIDNDGSDSERSDDESSNHEILFVVNYNEFGSVQH</sequence>
<accession>A0A1J9R650</accession>
<comment type="caution">
    <text evidence="2">The sequence shown here is derived from an EMBL/GenBank/DDBJ whole genome shotgun (WGS) entry which is preliminary data.</text>
</comment>
<feature type="compositionally biased region" description="Basic and acidic residues" evidence="1">
    <location>
        <begin position="80"/>
        <end position="101"/>
    </location>
</feature>
<keyword evidence="3" id="KW-1185">Reference proteome</keyword>
<dbReference type="AlphaFoldDB" id="A0A1J9R650"/>